<feature type="transmembrane region" description="Helical" evidence="8">
    <location>
        <begin position="100"/>
        <end position="122"/>
    </location>
</feature>
<feature type="transmembrane region" description="Helical" evidence="8">
    <location>
        <begin position="235"/>
        <end position="253"/>
    </location>
</feature>
<evidence type="ECO:0000256" key="4">
    <source>
        <dbReference type="ARBA" id="ARBA00022679"/>
    </source>
</evidence>
<dbReference type="Proteomes" id="UP000178230">
    <property type="component" value="Unassembled WGS sequence"/>
</dbReference>
<dbReference type="InterPro" id="IPR050297">
    <property type="entry name" value="LipidA_mod_glycosyltrf_83"/>
</dbReference>
<dbReference type="EMBL" id="MFIY01000049">
    <property type="protein sequence ID" value="OGF99515.1"/>
    <property type="molecule type" value="Genomic_DNA"/>
</dbReference>
<evidence type="ECO:0000256" key="8">
    <source>
        <dbReference type="SAM" id="Phobius"/>
    </source>
</evidence>
<feature type="transmembrane region" description="Helical" evidence="8">
    <location>
        <begin position="186"/>
        <end position="203"/>
    </location>
</feature>
<evidence type="ECO:0000256" key="1">
    <source>
        <dbReference type="ARBA" id="ARBA00004651"/>
    </source>
</evidence>
<feature type="transmembrane region" description="Helical" evidence="8">
    <location>
        <begin position="258"/>
        <end position="276"/>
    </location>
</feature>
<feature type="transmembrane region" description="Helical" evidence="8">
    <location>
        <begin position="210"/>
        <end position="229"/>
    </location>
</feature>
<evidence type="ECO:0000313" key="9">
    <source>
        <dbReference type="EMBL" id="OGF99515.1"/>
    </source>
</evidence>
<organism evidence="9 10">
    <name type="scientific">Candidatus Gottesmanbacteria bacterium RBG_13_37_7</name>
    <dbReference type="NCBI Taxonomy" id="1798369"/>
    <lineage>
        <taxon>Bacteria</taxon>
        <taxon>Candidatus Gottesmaniibacteriota</taxon>
    </lineage>
</organism>
<comment type="subcellular location">
    <subcellularLocation>
        <location evidence="1">Cell membrane</location>
        <topology evidence="1">Multi-pass membrane protein</topology>
    </subcellularLocation>
</comment>
<evidence type="ECO:0000313" key="10">
    <source>
        <dbReference type="Proteomes" id="UP000178230"/>
    </source>
</evidence>
<evidence type="ECO:0000256" key="3">
    <source>
        <dbReference type="ARBA" id="ARBA00022676"/>
    </source>
</evidence>
<keyword evidence="6 8" id="KW-1133">Transmembrane helix</keyword>
<keyword evidence="5 8" id="KW-0812">Transmembrane</keyword>
<evidence type="ECO:0000256" key="5">
    <source>
        <dbReference type="ARBA" id="ARBA00022692"/>
    </source>
</evidence>
<protein>
    <recommendedName>
        <fullName evidence="11">Glycosyltransferase RgtA/B/C/D-like domain-containing protein</fullName>
    </recommendedName>
</protein>
<sequence length="643" mass="75370">MSKKGKILFFLIFLLAFFFRIYGLNWDQNQHLHPDERFMTMVTETISWPNNLTEYLDTSISPLNPHNRGYGFFVYGTFPLFFTKWVAEILKLNNYNNLTLVGRFLSTVFDMGTTVLVFMITLEISKSLSTERKSNIKHNLEMGNMPKWNFIENCKLKIENLPYIAMFFYSCMVLPIQLSHFYAVDTYLTFFITLTFYLLIKVITYHQQQFILNSKFLILNSFLGVSFGLALASKISAMLFVPMIGLGFLFVLFRKKNLLSFFITCSLFLTSSYLSLRLSQPYLFSSPSLFTTDINQKVLNNWKELKSFDGVNTGFPPGIQWITSKPFFFPLKNILFWGLGLPLGIISATAILFFVFRISYYLYKRTLYLILDTSYFILFLCLIWIILLFGYQGIQFSKNMRYFYPIYPFLAIISGYFIIYLINKIQIRLGYWLIGLLVIIYPLSFMSIYSRFHTRVEASYWIFRNIPSGSTVSSEEWDDGLPVSLGNHIHEQYQKVQFPLYWPDNEEKWRKISKDMEKTDYIFLTSNRLYGSIMTVPQRYPVTYKFYTGLFDGSLGFQKVAEFTSRPNIPIPGINICLTPPFIRYGIVARNTQECPISGISFVDDYSDESFTVYDHPKVVIFKKIRQIDYFNYLINNSSLSIY</sequence>
<evidence type="ECO:0000256" key="6">
    <source>
        <dbReference type="ARBA" id="ARBA00022989"/>
    </source>
</evidence>
<name>A0A1F5YH62_9BACT</name>
<feature type="transmembrane region" description="Helical" evidence="8">
    <location>
        <begin position="334"/>
        <end position="356"/>
    </location>
</feature>
<feature type="transmembrane region" description="Helical" evidence="8">
    <location>
        <begin position="429"/>
        <end position="449"/>
    </location>
</feature>
<dbReference type="PANTHER" id="PTHR33908">
    <property type="entry name" value="MANNOSYLTRANSFERASE YKCB-RELATED"/>
    <property type="match status" value="1"/>
</dbReference>
<keyword evidence="3" id="KW-0328">Glycosyltransferase</keyword>
<reference evidence="9 10" key="1">
    <citation type="journal article" date="2016" name="Nat. Commun.">
        <title>Thousands of microbial genomes shed light on interconnected biogeochemical processes in an aquifer system.</title>
        <authorList>
            <person name="Anantharaman K."/>
            <person name="Brown C.T."/>
            <person name="Hug L.A."/>
            <person name="Sharon I."/>
            <person name="Castelle C.J."/>
            <person name="Probst A.J."/>
            <person name="Thomas B.C."/>
            <person name="Singh A."/>
            <person name="Wilkins M.J."/>
            <person name="Karaoz U."/>
            <person name="Brodie E.L."/>
            <person name="Williams K.H."/>
            <person name="Hubbard S.S."/>
            <person name="Banfield J.F."/>
        </authorList>
    </citation>
    <scope>NUCLEOTIDE SEQUENCE [LARGE SCALE GENOMIC DNA]</scope>
</reference>
<evidence type="ECO:0000256" key="2">
    <source>
        <dbReference type="ARBA" id="ARBA00022475"/>
    </source>
</evidence>
<comment type="caution">
    <text evidence="9">The sequence shown here is derived from an EMBL/GenBank/DDBJ whole genome shotgun (WGS) entry which is preliminary data.</text>
</comment>
<keyword evidence="4" id="KW-0808">Transferase</keyword>
<feature type="transmembrane region" description="Helical" evidence="8">
    <location>
        <begin position="368"/>
        <end position="390"/>
    </location>
</feature>
<feature type="transmembrane region" description="Helical" evidence="8">
    <location>
        <begin position="402"/>
        <end position="422"/>
    </location>
</feature>
<dbReference type="GO" id="GO:0005886">
    <property type="term" value="C:plasma membrane"/>
    <property type="evidence" value="ECO:0007669"/>
    <property type="project" value="UniProtKB-SubCell"/>
</dbReference>
<keyword evidence="2" id="KW-1003">Cell membrane</keyword>
<gene>
    <name evidence="9" type="ORF">A2Y99_02835</name>
</gene>
<accession>A0A1F5YH62</accession>
<dbReference type="GO" id="GO:0016763">
    <property type="term" value="F:pentosyltransferase activity"/>
    <property type="evidence" value="ECO:0007669"/>
    <property type="project" value="TreeGrafter"/>
</dbReference>
<dbReference type="AlphaFoldDB" id="A0A1F5YH62"/>
<proteinExistence type="predicted"/>
<evidence type="ECO:0008006" key="11">
    <source>
        <dbReference type="Google" id="ProtNLM"/>
    </source>
</evidence>
<dbReference type="GO" id="GO:0009103">
    <property type="term" value="P:lipopolysaccharide biosynthetic process"/>
    <property type="evidence" value="ECO:0007669"/>
    <property type="project" value="UniProtKB-ARBA"/>
</dbReference>
<keyword evidence="7 8" id="KW-0472">Membrane</keyword>
<dbReference type="PANTHER" id="PTHR33908:SF11">
    <property type="entry name" value="MEMBRANE PROTEIN"/>
    <property type="match status" value="1"/>
</dbReference>
<evidence type="ECO:0000256" key="7">
    <source>
        <dbReference type="ARBA" id="ARBA00023136"/>
    </source>
</evidence>